<gene>
    <name evidence="2" type="primary">ATP8</name>
</gene>
<feature type="transmembrane region" description="Helical" evidence="1">
    <location>
        <begin position="6"/>
        <end position="29"/>
    </location>
</feature>
<keyword evidence="1" id="KW-1133">Transmembrane helix</keyword>
<dbReference type="CTD" id="4509"/>
<proteinExistence type="predicted"/>
<dbReference type="AlphaFoldDB" id="A0A344H211"/>
<organism evidence="2">
    <name type="scientific">Typhlosyrinx sp. MNHN IM 2013-18371</name>
    <dbReference type="NCBI Taxonomy" id="2259823"/>
    <lineage>
        <taxon>Eukaryota</taxon>
        <taxon>Metazoa</taxon>
        <taxon>Spiralia</taxon>
        <taxon>Lophotrochozoa</taxon>
        <taxon>Mollusca</taxon>
        <taxon>Gastropoda</taxon>
        <taxon>Caenogastropoda</taxon>
        <taxon>Neogastropoda</taxon>
        <taxon>Conoidea</taxon>
        <taxon>Raphitomidae</taxon>
        <taxon>Typhlosyrinx</taxon>
    </lineage>
</organism>
<evidence type="ECO:0000313" key="2">
    <source>
        <dbReference type="EMBL" id="AXA45426.1"/>
    </source>
</evidence>
<dbReference type="RefSeq" id="YP_009503332.1">
    <property type="nucleotide sequence ID" value="NC_038186.1"/>
</dbReference>
<dbReference type="EMBL" id="MH308407">
    <property type="protein sequence ID" value="AXA45426.1"/>
    <property type="molecule type" value="Genomic_DNA"/>
</dbReference>
<sequence length="53" mass="6548">MPQLSPLNWIFLSMLFWVSFMSVSILIWWSSKTHFMTNMKNKVMVPKNKWIWR</sequence>
<accession>A0A344H211</accession>
<geneLocation type="mitochondrion" evidence="2"/>
<keyword evidence="1" id="KW-0472">Membrane</keyword>
<evidence type="ECO:0000256" key="1">
    <source>
        <dbReference type="SAM" id="Phobius"/>
    </source>
</evidence>
<keyword evidence="2" id="KW-0496">Mitochondrion</keyword>
<dbReference type="GeneID" id="37542292"/>
<protein>
    <submittedName>
        <fullName evidence="2">ATP synthase F0 subunit 8</fullName>
    </submittedName>
</protein>
<name>A0A344H211_9CAEN</name>
<keyword evidence="1" id="KW-0812">Transmembrane</keyword>
<reference evidence="2" key="1">
    <citation type="journal article" date="2018" name="Mol. Phylogenet. Evol.">
        <title>Phylogenetic relationships of the conoidean snails (Gastropoda: Caenogastropoda) based on mitochondrial genomes.</title>
        <authorList>
            <person name="Uribe J.E."/>
            <person name="Zardoya R."/>
            <person name="Puillandre N."/>
        </authorList>
    </citation>
    <scope>NUCLEOTIDE SEQUENCE</scope>
</reference>